<dbReference type="InterPro" id="IPR017601">
    <property type="entry name" value="DGQHR-contain_dom"/>
</dbReference>
<dbReference type="OrthoDB" id="9789139at2"/>
<keyword evidence="2" id="KW-1185">Reference proteome</keyword>
<dbReference type="CDD" id="cd16413">
    <property type="entry name" value="DGQHR_domain"/>
    <property type="match status" value="1"/>
</dbReference>
<evidence type="ECO:0000313" key="1">
    <source>
        <dbReference type="EMBL" id="PAP96930.1"/>
    </source>
</evidence>
<evidence type="ECO:0008006" key="3">
    <source>
        <dbReference type="Google" id="ProtNLM"/>
    </source>
</evidence>
<dbReference type="Proteomes" id="UP000215931">
    <property type="component" value="Unassembled WGS sequence"/>
</dbReference>
<proteinExistence type="predicted"/>
<dbReference type="AlphaFoldDB" id="A0A271KMI8"/>
<organism evidence="1 2">
    <name type="scientific">Mesorhizobium wenxiniae</name>
    <dbReference type="NCBI Taxonomy" id="2014805"/>
    <lineage>
        <taxon>Bacteria</taxon>
        <taxon>Pseudomonadati</taxon>
        <taxon>Pseudomonadota</taxon>
        <taxon>Alphaproteobacteria</taxon>
        <taxon>Hyphomicrobiales</taxon>
        <taxon>Phyllobacteriaceae</taxon>
        <taxon>Mesorhizobium</taxon>
    </lineage>
</organism>
<dbReference type="EMBL" id="NPKH01000011">
    <property type="protein sequence ID" value="PAP96930.1"/>
    <property type="molecule type" value="Genomic_DNA"/>
</dbReference>
<comment type="caution">
    <text evidence="1">The sequence shown here is derived from an EMBL/GenBank/DDBJ whole genome shotgun (WGS) entry which is preliminary data.</text>
</comment>
<dbReference type="InterPro" id="IPR017642">
    <property type="entry name" value="DNA_S_mod_DndB"/>
</dbReference>
<name>A0A271KMI8_9HYPH</name>
<gene>
    <name evidence="1" type="ORF">CIT31_04375</name>
</gene>
<accession>A0A271KMI8</accession>
<dbReference type="NCBIfam" id="TIGR03187">
    <property type="entry name" value="DGQHR"/>
    <property type="match status" value="1"/>
</dbReference>
<evidence type="ECO:0000313" key="2">
    <source>
        <dbReference type="Proteomes" id="UP000215931"/>
    </source>
</evidence>
<protein>
    <recommendedName>
        <fullName evidence="3">DNA phosphorothioation-associated DGQHR protein 1</fullName>
    </recommendedName>
</protein>
<reference evidence="1 2" key="1">
    <citation type="submission" date="2017-08" db="EMBL/GenBank/DDBJ databases">
        <title>Mesorhizobium wenxinae sp. nov., a novel rhizobial species isolated from root nodules of chickpea (Cicer arietinum L.).</title>
        <authorList>
            <person name="Zhang J."/>
        </authorList>
    </citation>
    <scope>NUCLEOTIDE SEQUENCE [LARGE SCALE GENOMIC DNA]</scope>
    <source>
        <strain evidence="2">WYCCWR 10019</strain>
    </source>
</reference>
<dbReference type="Pfam" id="PF14072">
    <property type="entry name" value="DndB"/>
    <property type="match status" value="1"/>
</dbReference>
<sequence>MTTYPLTVPAMRVDQPMGAFFATVLTARTLLEVAFTDLLVAERRPGTDTYEVDGTQRLQQPKRLDAIAEYIGRSDSAFPNSIILAANYRPDGYIEGDPEDENKEAEQETKRWRVEEGADGCLRLTIPSAEKLAAVIDGQHRLFAFARSTSERRDAELLCAVYLDLPKPIQAQLFATINSTQKPVDKSLTYELFGYNVEDEPASFWSPDKLAVFMTRRLGADPASPLNDRIVVAPENDFASVKALAGSPWKVSTAVVVQGILRLISTNSKRDSNLLLTPRRERRSLVGVRADKSPLRTLYVEGNDLLIYTIVLNFVIAADNLFWKTAAPDSFIRKTVGVQALFDILRLIGMEAYMAKDVSVQAFENRLRPAAHVNFALDRFKNASGSGRSFIRKVLAANLGLPADLADEDRQAFVT</sequence>